<dbReference type="InterPro" id="IPR016181">
    <property type="entry name" value="Acyl_CoA_acyltransferase"/>
</dbReference>
<dbReference type="Gene3D" id="3.40.630.30">
    <property type="match status" value="1"/>
</dbReference>
<evidence type="ECO:0000259" key="3">
    <source>
        <dbReference type="PROSITE" id="PS51186"/>
    </source>
</evidence>
<dbReference type="Pfam" id="PF13508">
    <property type="entry name" value="Acetyltransf_7"/>
    <property type="match status" value="1"/>
</dbReference>
<dbReference type="PANTHER" id="PTHR43800:SF1">
    <property type="entry name" value="PEPTIDYL-LYSINE N-ACETYLTRANSFERASE YJAB"/>
    <property type="match status" value="1"/>
</dbReference>
<dbReference type="GO" id="GO:0016747">
    <property type="term" value="F:acyltransferase activity, transferring groups other than amino-acyl groups"/>
    <property type="evidence" value="ECO:0007669"/>
    <property type="project" value="InterPro"/>
</dbReference>
<evidence type="ECO:0000256" key="2">
    <source>
        <dbReference type="ARBA" id="ARBA00023315"/>
    </source>
</evidence>
<dbReference type="KEGG" id="gaw:V144x_19040"/>
<keyword evidence="1 4" id="KW-0808">Transferase</keyword>
<name>A0A517VTV9_9PLAN</name>
<evidence type="ECO:0000313" key="5">
    <source>
        <dbReference type="Proteomes" id="UP000318704"/>
    </source>
</evidence>
<dbReference type="CDD" id="cd04301">
    <property type="entry name" value="NAT_SF"/>
    <property type="match status" value="1"/>
</dbReference>
<dbReference type="PANTHER" id="PTHR43800">
    <property type="entry name" value="PEPTIDYL-LYSINE N-ACETYLTRANSFERASE YJAB"/>
    <property type="match status" value="1"/>
</dbReference>
<proteinExistence type="predicted"/>
<reference evidence="4 5" key="1">
    <citation type="submission" date="2019-03" db="EMBL/GenBank/DDBJ databases">
        <title>Deep-cultivation of Planctomycetes and their phenomic and genomic characterization uncovers novel biology.</title>
        <authorList>
            <person name="Wiegand S."/>
            <person name="Jogler M."/>
            <person name="Boedeker C."/>
            <person name="Pinto D."/>
            <person name="Vollmers J."/>
            <person name="Rivas-Marin E."/>
            <person name="Kohn T."/>
            <person name="Peeters S.H."/>
            <person name="Heuer A."/>
            <person name="Rast P."/>
            <person name="Oberbeckmann S."/>
            <person name="Bunk B."/>
            <person name="Jeske O."/>
            <person name="Meyerdierks A."/>
            <person name="Storesund J.E."/>
            <person name="Kallscheuer N."/>
            <person name="Luecker S."/>
            <person name="Lage O.M."/>
            <person name="Pohl T."/>
            <person name="Merkel B.J."/>
            <person name="Hornburger P."/>
            <person name="Mueller R.-W."/>
            <person name="Bruemmer F."/>
            <person name="Labrenz M."/>
            <person name="Spormann A.M."/>
            <person name="Op den Camp H."/>
            <person name="Overmann J."/>
            <person name="Amann R."/>
            <person name="Jetten M.S.M."/>
            <person name="Mascher T."/>
            <person name="Medema M.H."/>
            <person name="Devos D.P."/>
            <person name="Kaster A.-K."/>
            <person name="Ovreas L."/>
            <person name="Rohde M."/>
            <person name="Galperin M.Y."/>
            <person name="Jogler C."/>
        </authorList>
    </citation>
    <scope>NUCLEOTIDE SEQUENCE [LARGE SCALE GENOMIC DNA]</scope>
    <source>
        <strain evidence="4 5">V144</strain>
    </source>
</reference>
<dbReference type="PROSITE" id="PS51186">
    <property type="entry name" value="GNAT"/>
    <property type="match status" value="1"/>
</dbReference>
<dbReference type="InterPro" id="IPR000182">
    <property type="entry name" value="GNAT_dom"/>
</dbReference>
<accession>A0A517VTV9</accession>
<feature type="domain" description="N-acetyltransferase" evidence="3">
    <location>
        <begin position="3"/>
        <end position="143"/>
    </location>
</feature>
<dbReference type="EC" id="2.3.1.-" evidence="4"/>
<protein>
    <submittedName>
        <fullName evidence="4">Putative N-acetyltransferase YjaB</fullName>
        <ecNumber evidence="4">2.3.1.-</ecNumber>
    </submittedName>
</protein>
<gene>
    <name evidence="4" type="primary">yjaB_1</name>
    <name evidence="4" type="ORF">V144x_19040</name>
</gene>
<evidence type="ECO:0000256" key="1">
    <source>
        <dbReference type="ARBA" id="ARBA00022679"/>
    </source>
</evidence>
<keyword evidence="2 4" id="KW-0012">Acyltransferase</keyword>
<evidence type="ECO:0000313" key="4">
    <source>
        <dbReference type="EMBL" id="QDT96447.1"/>
    </source>
</evidence>
<dbReference type="SUPFAM" id="SSF55729">
    <property type="entry name" value="Acyl-CoA N-acyltransferases (Nat)"/>
    <property type="match status" value="1"/>
</dbReference>
<dbReference type="RefSeq" id="WP_144984577.1">
    <property type="nucleotide sequence ID" value="NZ_CP037920.1"/>
</dbReference>
<sequence length="148" mass="16913">MDRIIREYQAEDLNDLLYVWESASRLAHPFLTDEFLEQERDNIPNLYLPNAETWVIEQGGQVFGFIALLGNEVGAIFVKPEFHGTGAGKALMDKAQELRGDLEVEVFKENTIGQKFYARYGFQPLKESIHEPTGNQIMRLKFTASESN</sequence>
<organism evidence="4 5">
    <name type="scientific">Gimesia aquarii</name>
    <dbReference type="NCBI Taxonomy" id="2527964"/>
    <lineage>
        <taxon>Bacteria</taxon>
        <taxon>Pseudomonadati</taxon>
        <taxon>Planctomycetota</taxon>
        <taxon>Planctomycetia</taxon>
        <taxon>Planctomycetales</taxon>
        <taxon>Planctomycetaceae</taxon>
        <taxon>Gimesia</taxon>
    </lineage>
</organism>
<dbReference type="EMBL" id="CP037920">
    <property type="protein sequence ID" value="QDT96447.1"/>
    <property type="molecule type" value="Genomic_DNA"/>
</dbReference>
<dbReference type="Proteomes" id="UP000318704">
    <property type="component" value="Chromosome"/>
</dbReference>
<dbReference type="AlphaFoldDB" id="A0A517VTV9"/>